<gene>
    <name evidence="1" type="ORF">CHS0354_020750</name>
</gene>
<name>A0AAE0SCK8_9BIVA</name>
<dbReference type="EMBL" id="JAEAOA010001266">
    <property type="protein sequence ID" value="KAK3589421.1"/>
    <property type="molecule type" value="Genomic_DNA"/>
</dbReference>
<evidence type="ECO:0000313" key="1">
    <source>
        <dbReference type="EMBL" id="KAK3589421.1"/>
    </source>
</evidence>
<organism evidence="1 2">
    <name type="scientific">Potamilus streckersoni</name>
    <dbReference type="NCBI Taxonomy" id="2493646"/>
    <lineage>
        <taxon>Eukaryota</taxon>
        <taxon>Metazoa</taxon>
        <taxon>Spiralia</taxon>
        <taxon>Lophotrochozoa</taxon>
        <taxon>Mollusca</taxon>
        <taxon>Bivalvia</taxon>
        <taxon>Autobranchia</taxon>
        <taxon>Heteroconchia</taxon>
        <taxon>Palaeoheterodonta</taxon>
        <taxon>Unionida</taxon>
        <taxon>Unionoidea</taxon>
        <taxon>Unionidae</taxon>
        <taxon>Ambleminae</taxon>
        <taxon>Lampsilini</taxon>
        <taxon>Potamilus</taxon>
    </lineage>
</organism>
<proteinExistence type="predicted"/>
<accession>A0AAE0SCK8</accession>
<reference evidence="1" key="2">
    <citation type="journal article" date="2021" name="Genome Biol. Evol.">
        <title>Developing a high-quality reference genome for a parasitic bivalve with doubly uniparental inheritance (Bivalvia: Unionida).</title>
        <authorList>
            <person name="Smith C.H."/>
        </authorList>
    </citation>
    <scope>NUCLEOTIDE SEQUENCE</scope>
    <source>
        <strain evidence="1">CHS0354</strain>
        <tissue evidence="1">Mantle</tissue>
    </source>
</reference>
<dbReference type="Proteomes" id="UP001195483">
    <property type="component" value="Unassembled WGS sequence"/>
</dbReference>
<reference evidence="1" key="3">
    <citation type="submission" date="2023-05" db="EMBL/GenBank/DDBJ databases">
        <authorList>
            <person name="Smith C.H."/>
        </authorList>
    </citation>
    <scope>NUCLEOTIDE SEQUENCE</scope>
    <source>
        <strain evidence="1">CHS0354</strain>
        <tissue evidence="1">Mantle</tissue>
    </source>
</reference>
<keyword evidence="2" id="KW-1185">Reference proteome</keyword>
<sequence>MLPTTHEIALRNTMKELASKAGSPGGENNYKARKAQYTSLLHAIVAATTIQRLTGHNNTSKCE</sequence>
<evidence type="ECO:0000313" key="2">
    <source>
        <dbReference type="Proteomes" id="UP001195483"/>
    </source>
</evidence>
<reference evidence="1" key="1">
    <citation type="journal article" date="2021" name="Genome Biol. Evol.">
        <title>A High-Quality Reference Genome for a Parasitic Bivalve with Doubly Uniparental Inheritance (Bivalvia: Unionida).</title>
        <authorList>
            <person name="Smith C.H."/>
        </authorList>
    </citation>
    <scope>NUCLEOTIDE SEQUENCE</scope>
    <source>
        <strain evidence="1">CHS0354</strain>
    </source>
</reference>
<comment type="caution">
    <text evidence="1">The sequence shown here is derived from an EMBL/GenBank/DDBJ whole genome shotgun (WGS) entry which is preliminary data.</text>
</comment>
<protein>
    <submittedName>
        <fullName evidence="1">Uncharacterized protein</fullName>
    </submittedName>
</protein>
<dbReference type="AlphaFoldDB" id="A0AAE0SCK8"/>